<accession>A0A1G4Y675</accession>
<gene>
    <name evidence="3" type="ORF">SAMN03159343_2092</name>
</gene>
<dbReference type="Proteomes" id="UP000198981">
    <property type="component" value="Unassembled WGS sequence"/>
</dbReference>
<evidence type="ECO:0000259" key="2">
    <source>
        <dbReference type="PROSITE" id="PS51903"/>
    </source>
</evidence>
<reference evidence="4" key="1">
    <citation type="submission" date="2016-10" db="EMBL/GenBank/DDBJ databases">
        <authorList>
            <person name="Varghese N."/>
            <person name="Submissions S."/>
        </authorList>
    </citation>
    <scope>NUCLEOTIDE SEQUENCE [LARGE SCALE GENOMIC DNA]</scope>
    <source>
        <strain evidence="4">DSM 45722</strain>
    </source>
</reference>
<dbReference type="PROSITE" id="PS51903">
    <property type="entry name" value="CLP_R"/>
    <property type="match status" value="1"/>
</dbReference>
<name>A0A1G4Y675_9ACTN</name>
<dbReference type="STRING" id="1960309.SAMN03159343_2092"/>
<evidence type="ECO:0000313" key="4">
    <source>
        <dbReference type="Proteomes" id="UP000198981"/>
    </source>
</evidence>
<dbReference type="InterPro" id="IPR036628">
    <property type="entry name" value="Clp_N_dom_sf"/>
</dbReference>
<dbReference type="RefSeq" id="WP_092803529.1">
    <property type="nucleotide sequence ID" value="NZ_FMUH01000003.1"/>
</dbReference>
<evidence type="ECO:0000256" key="1">
    <source>
        <dbReference type="PROSITE-ProRule" id="PRU01251"/>
    </source>
</evidence>
<dbReference type="Pfam" id="PF02861">
    <property type="entry name" value="Clp_N"/>
    <property type="match status" value="1"/>
</dbReference>
<dbReference type="OrthoDB" id="3628183at2"/>
<keyword evidence="1" id="KW-0677">Repeat</keyword>
<proteinExistence type="predicted"/>
<sequence>MFERFTDEARATVVRAQDVARSTGADRIEPVHLLLAVAVGEGRGAAALRAAGLDAVRARTAATAADDVALSALGVDLDLVRARAEQTFGAGALDPRSRRGHLRFGGSAKRVLREALRAEVGQGRRRLDDGSVLLGVLEVRDAVVAAVLADQGVDPRAVRADLTGARAA</sequence>
<evidence type="ECO:0000313" key="3">
    <source>
        <dbReference type="EMBL" id="SCX49031.1"/>
    </source>
</evidence>
<protein>
    <submittedName>
        <fullName evidence="3">Clp amino terminal domain-containing protein, pathogenicity island component</fullName>
    </submittedName>
</protein>
<organism evidence="3 4">
    <name type="scientific">Klenkia marina</name>
    <dbReference type="NCBI Taxonomy" id="1960309"/>
    <lineage>
        <taxon>Bacteria</taxon>
        <taxon>Bacillati</taxon>
        <taxon>Actinomycetota</taxon>
        <taxon>Actinomycetes</taxon>
        <taxon>Geodermatophilales</taxon>
        <taxon>Geodermatophilaceae</taxon>
        <taxon>Klenkia</taxon>
    </lineage>
</organism>
<feature type="domain" description="Clp R" evidence="2">
    <location>
        <begin position="2"/>
        <end position="168"/>
    </location>
</feature>
<dbReference type="InterPro" id="IPR004176">
    <property type="entry name" value="Clp_R_N"/>
</dbReference>
<dbReference type="Gene3D" id="1.10.1780.10">
    <property type="entry name" value="Clp, N-terminal domain"/>
    <property type="match status" value="2"/>
</dbReference>
<dbReference type="EMBL" id="FMUH01000003">
    <property type="protein sequence ID" value="SCX49031.1"/>
    <property type="molecule type" value="Genomic_DNA"/>
</dbReference>
<keyword evidence="4" id="KW-1185">Reference proteome</keyword>
<dbReference type="SUPFAM" id="SSF81923">
    <property type="entry name" value="Double Clp-N motif"/>
    <property type="match status" value="1"/>
</dbReference>
<dbReference type="AlphaFoldDB" id="A0A1G4Y675"/>